<dbReference type="PANTHER" id="PTHR48070:SF4">
    <property type="entry name" value="ESTERASE ALNB"/>
    <property type="match status" value="1"/>
</dbReference>
<evidence type="ECO:0000256" key="1">
    <source>
        <dbReference type="ARBA" id="ARBA00022801"/>
    </source>
</evidence>
<dbReference type="PANTHER" id="PTHR48070">
    <property type="entry name" value="ESTERASE OVCA2"/>
    <property type="match status" value="1"/>
</dbReference>
<keyword evidence="4" id="KW-1185">Reference proteome</keyword>
<comment type="caution">
    <text evidence="3">The sequence shown here is derived from an EMBL/GenBank/DDBJ whole genome shotgun (WGS) entry which is preliminary data.</text>
</comment>
<dbReference type="InterPro" id="IPR050593">
    <property type="entry name" value="LovG"/>
</dbReference>
<evidence type="ECO:0000313" key="3">
    <source>
        <dbReference type="EMBL" id="KAK8046021.1"/>
    </source>
</evidence>
<gene>
    <name evidence="3" type="ORF">PG996_014085</name>
</gene>
<dbReference type="EMBL" id="JAQQWM010000009">
    <property type="protein sequence ID" value="KAK8046021.1"/>
    <property type="molecule type" value="Genomic_DNA"/>
</dbReference>
<keyword evidence="1" id="KW-0378">Hydrolase</keyword>
<dbReference type="Gene3D" id="3.40.50.1820">
    <property type="entry name" value="alpha/beta hydrolase"/>
    <property type="match status" value="1"/>
</dbReference>
<feature type="domain" description="Serine hydrolase" evidence="2">
    <location>
        <begin position="2"/>
        <end position="245"/>
    </location>
</feature>
<evidence type="ECO:0000313" key="4">
    <source>
        <dbReference type="Proteomes" id="UP001446871"/>
    </source>
</evidence>
<evidence type="ECO:0000259" key="2">
    <source>
        <dbReference type="Pfam" id="PF03959"/>
    </source>
</evidence>
<protein>
    <recommendedName>
        <fullName evidence="2">Serine hydrolase domain-containing protein</fullName>
    </recommendedName>
</protein>
<proteinExistence type="predicted"/>
<dbReference type="InterPro" id="IPR005645">
    <property type="entry name" value="FSH-like_dom"/>
</dbReference>
<name>A0ABR1THA6_9PEZI</name>
<dbReference type="Pfam" id="PF03959">
    <property type="entry name" value="FSH1"/>
    <property type="match status" value="1"/>
</dbReference>
<accession>A0ABR1THA6</accession>
<dbReference type="Proteomes" id="UP001446871">
    <property type="component" value="Unassembled WGS sequence"/>
</dbReference>
<organism evidence="3 4">
    <name type="scientific">Apiospora saccharicola</name>
    <dbReference type="NCBI Taxonomy" id="335842"/>
    <lineage>
        <taxon>Eukaryota</taxon>
        <taxon>Fungi</taxon>
        <taxon>Dikarya</taxon>
        <taxon>Ascomycota</taxon>
        <taxon>Pezizomycotina</taxon>
        <taxon>Sordariomycetes</taxon>
        <taxon>Xylariomycetidae</taxon>
        <taxon>Amphisphaeriales</taxon>
        <taxon>Apiosporaceae</taxon>
        <taxon>Apiospora</taxon>
    </lineage>
</organism>
<sequence length="255" mass="27895">MRVLALHGIGSCSTILKEQLTPLLKQLGQEYQVTYMDGAIHTVKGPGVPEGWSGPAMTYAADYTPAAINITMHHLHSFIQENGPFDGVFGFSLGASMVASSILSRQHQRNGDSEPFRFAVFFSSIAAFSGGPTCCEQVVERLVHESADEFRLAFSGASTASISSDGKIFTQYLVTCCKTALSFKAKLDMNTSFFESKHLDQVRRPIHPQLIADRIRIQTIHVMGSRDFPLIAEQSRALVGLCNDGSIKLHTRRGA</sequence>
<dbReference type="SUPFAM" id="SSF53474">
    <property type="entry name" value="alpha/beta-Hydrolases"/>
    <property type="match status" value="1"/>
</dbReference>
<reference evidence="3 4" key="1">
    <citation type="submission" date="2023-01" db="EMBL/GenBank/DDBJ databases">
        <title>Analysis of 21 Apiospora genomes using comparative genomics revels a genus with tremendous synthesis potential of carbohydrate active enzymes and secondary metabolites.</title>
        <authorList>
            <person name="Sorensen T."/>
        </authorList>
    </citation>
    <scope>NUCLEOTIDE SEQUENCE [LARGE SCALE GENOMIC DNA]</scope>
    <source>
        <strain evidence="3 4">CBS 83171</strain>
    </source>
</reference>
<dbReference type="InterPro" id="IPR029058">
    <property type="entry name" value="AB_hydrolase_fold"/>
</dbReference>